<evidence type="ECO:0000313" key="2">
    <source>
        <dbReference type="EMBL" id="CAE0617514.1"/>
    </source>
</evidence>
<feature type="compositionally biased region" description="Acidic residues" evidence="1">
    <location>
        <begin position="169"/>
        <end position="178"/>
    </location>
</feature>
<name>A0A7S3UKJ5_OXYMA</name>
<feature type="region of interest" description="Disordered" evidence="1">
    <location>
        <begin position="148"/>
        <end position="214"/>
    </location>
</feature>
<feature type="compositionally biased region" description="Basic and acidic residues" evidence="1">
    <location>
        <begin position="179"/>
        <end position="196"/>
    </location>
</feature>
<sequence length="214" mass="23529">MALDALSKLVTEHDDLEFIKDGSKVKCNSTGHEMKADFDVVNSYVSGGRYKKASWYKQDFSKYEPWLTQHKKKPSFLFCTLTNKMVPKDPAKIEGHMKNKDFVKRKAMLTDVKAPAAPAGKGAAEEADQVTGDAVDDFFAKLDELGEERVSEPKKAKAVVVLHGHDDEQSSAEEEAAVEPEKQASKAEKNGKRKSEATSSAVPPKKKGKKAKSA</sequence>
<proteinExistence type="predicted"/>
<dbReference type="AlphaFoldDB" id="A0A7S3UKJ5"/>
<evidence type="ECO:0000256" key="1">
    <source>
        <dbReference type="SAM" id="MobiDB-lite"/>
    </source>
</evidence>
<organism evidence="2">
    <name type="scientific">Oxyrrhis marina</name>
    <name type="common">Dinoflagellate</name>
    <dbReference type="NCBI Taxonomy" id="2969"/>
    <lineage>
        <taxon>Eukaryota</taxon>
        <taxon>Sar</taxon>
        <taxon>Alveolata</taxon>
        <taxon>Dinophyceae</taxon>
        <taxon>Oxyrrhinales</taxon>
        <taxon>Oxyrrhinaceae</taxon>
        <taxon>Oxyrrhis</taxon>
    </lineage>
</organism>
<dbReference type="PANTHER" id="PTHR34348:SF1">
    <property type="entry name" value="SURFEIT LOCUS PROTEIN 2"/>
    <property type="match status" value="1"/>
</dbReference>
<feature type="compositionally biased region" description="Basic residues" evidence="1">
    <location>
        <begin position="204"/>
        <end position="214"/>
    </location>
</feature>
<gene>
    <name evidence="2" type="ORF">OMAR00292_LOCUS3390</name>
</gene>
<dbReference type="InterPro" id="IPR008833">
    <property type="entry name" value="Surf2"/>
</dbReference>
<accession>A0A7S3UKJ5</accession>
<dbReference type="EMBL" id="HBIT01006753">
    <property type="protein sequence ID" value="CAE0617514.1"/>
    <property type="molecule type" value="Transcribed_RNA"/>
</dbReference>
<reference evidence="2" key="1">
    <citation type="submission" date="2021-01" db="EMBL/GenBank/DDBJ databases">
        <authorList>
            <person name="Corre E."/>
            <person name="Pelletier E."/>
            <person name="Niang G."/>
            <person name="Scheremetjew M."/>
            <person name="Finn R."/>
            <person name="Kale V."/>
            <person name="Holt S."/>
            <person name="Cochrane G."/>
            <person name="Meng A."/>
            <person name="Brown T."/>
            <person name="Cohen L."/>
        </authorList>
    </citation>
    <scope>NUCLEOTIDE SEQUENCE</scope>
    <source>
        <strain evidence="2">CCMP1795</strain>
    </source>
</reference>
<dbReference type="Pfam" id="PF05477">
    <property type="entry name" value="SURF2"/>
    <property type="match status" value="1"/>
</dbReference>
<dbReference type="PANTHER" id="PTHR34348">
    <property type="entry name" value="SURFEIT LOCUS PROTEIN 2"/>
    <property type="match status" value="1"/>
</dbReference>
<protein>
    <submittedName>
        <fullName evidence="2">Uncharacterized protein</fullName>
    </submittedName>
</protein>